<sequence length="489" mass="53307">MPRAELASKTAREEARVEQTVAAAKSDRDEARHAYLDLRSWLTRLDETGRLAIARPETDLRFMLAGIANRNDGDRATIFPHPSGHPGTVVSGLLSRRAWMAEALGISEDRLLERFQAAEQRPLAPVEVENAPCQEVVHEDDFDLADLLPIPVHNEHDSGAYITAGLLISANPKTGAQNVAIHRLQLSGPRELGALLLPRHTLAFNDAAEADGHDLPVAIVIGASPACLLASQAIVPIDFDELGIAGALCGAPLEVVRCKGSELRVPARSEIVVEGRLKANRRAPEGPFGEFPQYYGERDDRHVIEVDRVTTRSRPLFHTIVGGGLEHLLLGGIPREATILATMRRSHPGVVDVHLSRGGVCRYHLHVKLRRREAGEAKNVILAALAAHYDIKHVVVVDEDVDIHDPTEVEWAVATRFQADRDMVMIPGSQGSKLDPSTDNGLGCKTGFDATVPAKAPEFRFRRIRVPGEEAIDLDDVLDPAARLAEVLS</sequence>
<organism evidence="5 6">
    <name type="scientific">Jiella sonneratiae</name>
    <dbReference type="NCBI Taxonomy" id="2816856"/>
    <lineage>
        <taxon>Bacteria</taxon>
        <taxon>Pseudomonadati</taxon>
        <taxon>Pseudomonadota</taxon>
        <taxon>Alphaproteobacteria</taxon>
        <taxon>Hyphomicrobiales</taxon>
        <taxon>Aurantimonadaceae</taxon>
        <taxon>Jiella</taxon>
    </lineage>
</organism>
<feature type="region of interest" description="Disordered" evidence="1">
    <location>
        <begin position="1"/>
        <end position="24"/>
    </location>
</feature>
<dbReference type="InterPro" id="IPR002830">
    <property type="entry name" value="UbiD"/>
</dbReference>
<feature type="domain" description="3-octaprenyl-4-hydroxybenzoate carboxy-lyase-like C-terminal" evidence="4">
    <location>
        <begin position="330"/>
        <end position="450"/>
    </location>
</feature>
<keyword evidence="6" id="KW-1185">Reference proteome</keyword>
<gene>
    <name evidence="5" type="ORF">J1C47_08855</name>
</gene>
<name>A0ABS3J237_9HYPH</name>
<evidence type="ECO:0000259" key="4">
    <source>
        <dbReference type="Pfam" id="PF20696"/>
    </source>
</evidence>
<reference evidence="5 6" key="1">
    <citation type="submission" date="2021-03" db="EMBL/GenBank/DDBJ databases">
        <title>Whole genome sequence of Jiella sp. MQZ13P-4.</title>
        <authorList>
            <person name="Tuo L."/>
        </authorList>
    </citation>
    <scope>NUCLEOTIDE SEQUENCE [LARGE SCALE GENOMIC DNA]</scope>
    <source>
        <strain evidence="5 6">MQZ13P-4</strain>
    </source>
</reference>
<comment type="caution">
    <text evidence="5">The sequence shown here is derived from an EMBL/GenBank/DDBJ whole genome shotgun (WGS) entry which is preliminary data.</text>
</comment>
<proteinExistence type="predicted"/>
<dbReference type="EMBL" id="JAFMPY010000007">
    <property type="protein sequence ID" value="MBO0903751.1"/>
    <property type="molecule type" value="Genomic_DNA"/>
</dbReference>
<dbReference type="PANTHER" id="PTHR30108">
    <property type="entry name" value="3-OCTAPRENYL-4-HYDROXYBENZOATE CARBOXY-LYASE-RELATED"/>
    <property type="match status" value="1"/>
</dbReference>
<dbReference type="InterPro" id="IPR048304">
    <property type="entry name" value="UbiD_Rift_dom"/>
</dbReference>
<dbReference type="Pfam" id="PF20695">
    <property type="entry name" value="UbiD_N"/>
    <property type="match status" value="1"/>
</dbReference>
<dbReference type="InterPro" id="IPR049381">
    <property type="entry name" value="UbiD-like_C"/>
</dbReference>
<accession>A0ABS3J237</accession>
<dbReference type="PANTHER" id="PTHR30108:SF17">
    <property type="entry name" value="FERULIC ACID DECARBOXYLASE 1"/>
    <property type="match status" value="1"/>
</dbReference>
<dbReference type="InterPro" id="IPR049383">
    <property type="entry name" value="UbiD-like_N"/>
</dbReference>
<feature type="domain" description="3-octaprenyl-4-hydroxybenzoate carboxy-lyase-like Rift-related" evidence="2">
    <location>
        <begin position="127"/>
        <end position="323"/>
    </location>
</feature>
<dbReference type="SUPFAM" id="SSF50475">
    <property type="entry name" value="FMN-binding split barrel"/>
    <property type="match status" value="1"/>
</dbReference>
<protein>
    <submittedName>
        <fullName evidence="5">UbiD family decarboxylase</fullName>
    </submittedName>
</protein>
<dbReference type="Gene3D" id="3.40.1670.10">
    <property type="entry name" value="UbiD C-terminal domain-like"/>
    <property type="match status" value="1"/>
</dbReference>
<evidence type="ECO:0000313" key="5">
    <source>
        <dbReference type="EMBL" id="MBO0903751.1"/>
    </source>
</evidence>
<dbReference type="Pfam" id="PF20696">
    <property type="entry name" value="UbiD_C"/>
    <property type="match status" value="1"/>
</dbReference>
<dbReference type="Pfam" id="PF01977">
    <property type="entry name" value="UbiD"/>
    <property type="match status" value="1"/>
</dbReference>
<dbReference type="SUPFAM" id="SSF143968">
    <property type="entry name" value="UbiD C-terminal domain-like"/>
    <property type="match status" value="1"/>
</dbReference>
<evidence type="ECO:0000313" key="6">
    <source>
        <dbReference type="Proteomes" id="UP000664288"/>
    </source>
</evidence>
<dbReference type="NCBIfam" id="TIGR00148">
    <property type="entry name" value="UbiD family decarboxylase"/>
    <property type="match status" value="1"/>
</dbReference>
<evidence type="ECO:0000259" key="3">
    <source>
        <dbReference type="Pfam" id="PF20695"/>
    </source>
</evidence>
<evidence type="ECO:0000256" key="1">
    <source>
        <dbReference type="SAM" id="MobiDB-lite"/>
    </source>
</evidence>
<feature type="domain" description="3-octaprenyl-4-hydroxybenzoate carboxy-lyase-like N-terminal" evidence="3">
    <location>
        <begin position="43"/>
        <end position="117"/>
    </location>
</feature>
<dbReference type="Proteomes" id="UP000664288">
    <property type="component" value="Unassembled WGS sequence"/>
</dbReference>
<evidence type="ECO:0000259" key="2">
    <source>
        <dbReference type="Pfam" id="PF01977"/>
    </source>
</evidence>